<sequence length="139" mass="16299">MYISKETPKETDLRLKKVLKKSRFKVFEKSYYFNEIPVEKFEFNEKALAFVRDNDVWSQLIPVDKKGNEEFRIFSFHFEKDLDNSGFVGWLATKIKDDLGSDVFVVCGQNSNQGGIFDYWGCPIEVSDEVIIYIKNLMN</sequence>
<dbReference type="Pfam" id="PF19696">
    <property type="entry name" value="DUF6196"/>
    <property type="match status" value="1"/>
</dbReference>
<dbReference type="InterPro" id="IPR045674">
    <property type="entry name" value="DUF6196"/>
</dbReference>
<proteinExistence type="predicted"/>
<accession>A0ABU1EKW9</accession>
<organism evidence="1 2">
    <name type="scientific">Christiangramia sediminicola</name>
    <dbReference type="NCBI Taxonomy" id="3073267"/>
    <lineage>
        <taxon>Bacteria</taxon>
        <taxon>Pseudomonadati</taxon>
        <taxon>Bacteroidota</taxon>
        <taxon>Flavobacteriia</taxon>
        <taxon>Flavobacteriales</taxon>
        <taxon>Flavobacteriaceae</taxon>
        <taxon>Christiangramia</taxon>
    </lineage>
</organism>
<dbReference type="RefSeq" id="WP_309559926.1">
    <property type="nucleotide sequence ID" value="NZ_JAVJIU010000001.1"/>
</dbReference>
<evidence type="ECO:0000313" key="2">
    <source>
        <dbReference type="Proteomes" id="UP001257234"/>
    </source>
</evidence>
<gene>
    <name evidence="1" type="ORF">RE431_00125</name>
</gene>
<dbReference type="Proteomes" id="UP001257234">
    <property type="component" value="Unassembled WGS sequence"/>
</dbReference>
<comment type="caution">
    <text evidence="1">The sequence shown here is derived from an EMBL/GenBank/DDBJ whole genome shotgun (WGS) entry which is preliminary data.</text>
</comment>
<evidence type="ECO:0000313" key="1">
    <source>
        <dbReference type="EMBL" id="MDR5589024.1"/>
    </source>
</evidence>
<dbReference type="EMBL" id="JAVJIU010000001">
    <property type="protein sequence ID" value="MDR5589024.1"/>
    <property type="molecule type" value="Genomic_DNA"/>
</dbReference>
<name>A0ABU1EKW9_9FLAO</name>
<keyword evidence="2" id="KW-1185">Reference proteome</keyword>
<reference evidence="2" key="1">
    <citation type="submission" date="2023-07" db="EMBL/GenBank/DDBJ databases">
        <title>Christiangramia sp. SM2212., a novel bacterium of the family Flavobacteriaceae isolated from the sea sediment.</title>
        <authorList>
            <person name="Wang J."/>
            <person name="Zhang X."/>
        </authorList>
    </citation>
    <scope>NUCLEOTIDE SEQUENCE [LARGE SCALE GENOMIC DNA]</scope>
    <source>
        <strain evidence="2">SM2212</strain>
    </source>
</reference>
<protein>
    <submittedName>
        <fullName evidence="1">DUF6196 family protein</fullName>
    </submittedName>
</protein>